<dbReference type="OrthoDB" id="8191639at2759"/>
<dbReference type="KEGG" id="more:E1B28_001343"/>
<dbReference type="EMBL" id="CM032181">
    <property type="protein sequence ID" value="KAG7099497.1"/>
    <property type="molecule type" value="Genomic_DNA"/>
</dbReference>
<gene>
    <name evidence="1" type="ORF">E1B28_001343</name>
</gene>
<name>A0A9P7V3D1_9AGAR</name>
<dbReference type="GeneID" id="66070419"/>
<dbReference type="AlphaFoldDB" id="A0A9P7V3D1"/>
<proteinExistence type="predicted"/>
<accession>A0A9P7V3D1</accession>
<dbReference type="RefSeq" id="XP_043015967.1">
    <property type="nucleotide sequence ID" value="XM_043147262.1"/>
</dbReference>
<protein>
    <submittedName>
        <fullName evidence="1">Uncharacterized protein</fullName>
    </submittedName>
</protein>
<evidence type="ECO:0000313" key="1">
    <source>
        <dbReference type="EMBL" id="KAG7099497.1"/>
    </source>
</evidence>
<organism evidence="1 2">
    <name type="scientific">Marasmius oreades</name>
    <name type="common">fairy-ring Marasmius</name>
    <dbReference type="NCBI Taxonomy" id="181124"/>
    <lineage>
        <taxon>Eukaryota</taxon>
        <taxon>Fungi</taxon>
        <taxon>Dikarya</taxon>
        <taxon>Basidiomycota</taxon>
        <taxon>Agaricomycotina</taxon>
        <taxon>Agaricomycetes</taxon>
        <taxon>Agaricomycetidae</taxon>
        <taxon>Agaricales</taxon>
        <taxon>Marasmiineae</taxon>
        <taxon>Marasmiaceae</taxon>
        <taxon>Marasmius</taxon>
    </lineage>
</organism>
<reference evidence="1" key="1">
    <citation type="journal article" date="2021" name="Genome Biol. Evol.">
        <title>The assembled and annotated genome of the fairy-ring fungus Marasmius oreades.</title>
        <authorList>
            <person name="Hiltunen M."/>
            <person name="Ament-Velasquez S.L."/>
            <person name="Johannesson H."/>
        </authorList>
    </citation>
    <scope>NUCLEOTIDE SEQUENCE</scope>
    <source>
        <strain evidence="1">03SP1</strain>
    </source>
</reference>
<evidence type="ECO:0000313" key="2">
    <source>
        <dbReference type="Proteomes" id="UP001049176"/>
    </source>
</evidence>
<keyword evidence="2" id="KW-1185">Reference proteome</keyword>
<dbReference type="Proteomes" id="UP001049176">
    <property type="component" value="Chromosome 1"/>
</dbReference>
<comment type="caution">
    <text evidence="1">The sequence shown here is derived from an EMBL/GenBank/DDBJ whole genome shotgun (WGS) entry which is preliminary data.</text>
</comment>
<sequence length="86" mass="10006">MTRDLALFLPLRRKLKSRKIVDLKTLTHAYMGRRVGMSYEDSYFQLEDARACMDLFRSCEDTYEGMIAAGTWPCNLPPIVFAQYFA</sequence>